<evidence type="ECO:0000313" key="4">
    <source>
        <dbReference type="Proteomes" id="UP000034881"/>
    </source>
</evidence>
<keyword evidence="1" id="KW-0175">Coiled coil</keyword>
<evidence type="ECO:0000313" key="3">
    <source>
        <dbReference type="EMBL" id="KKR41444.1"/>
    </source>
</evidence>
<feature type="region of interest" description="Disordered" evidence="2">
    <location>
        <begin position="235"/>
        <end position="265"/>
    </location>
</feature>
<reference evidence="3 4" key="1">
    <citation type="journal article" date="2015" name="Nature">
        <title>rRNA introns, odd ribosomes, and small enigmatic genomes across a large radiation of phyla.</title>
        <authorList>
            <person name="Brown C.T."/>
            <person name="Hug L.A."/>
            <person name="Thomas B.C."/>
            <person name="Sharon I."/>
            <person name="Castelle C.J."/>
            <person name="Singh A."/>
            <person name="Wilkins M.J."/>
            <person name="Williams K.H."/>
            <person name="Banfield J.F."/>
        </authorList>
    </citation>
    <scope>NUCLEOTIDE SEQUENCE [LARGE SCALE GENOMIC DNA]</scope>
</reference>
<feature type="coiled-coil region" evidence="1">
    <location>
        <begin position="51"/>
        <end position="78"/>
    </location>
</feature>
<evidence type="ECO:0000256" key="2">
    <source>
        <dbReference type="SAM" id="MobiDB-lite"/>
    </source>
</evidence>
<dbReference type="Proteomes" id="UP000034881">
    <property type="component" value="Unassembled WGS sequence"/>
</dbReference>
<name>A0A0G0QLW9_9BACT</name>
<gene>
    <name evidence="3" type="ORF">UT77_C0011G0015</name>
</gene>
<organism evidence="3 4">
    <name type="scientific">Candidatus Daviesbacteria bacterium GW2011_GWC2_40_12</name>
    <dbReference type="NCBI Taxonomy" id="1618431"/>
    <lineage>
        <taxon>Bacteria</taxon>
        <taxon>Candidatus Daviesiibacteriota</taxon>
    </lineage>
</organism>
<comment type="caution">
    <text evidence="3">The sequence shown here is derived from an EMBL/GenBank/DDBJ whole genome shotgun (WGS) entry which is preliminary data.</text>
</comment>
<protein>
    <recommendedName>
        <fullName evidence="5">DUF5666 domain-containing protein</fullName>
    </recommendedName>
</protein>
<sequence length="265" mass="28935">MMKYQISNIKYQNYKSKIKNFLNFTLSFCILLFTFLILSLQPIYALESTPSADIKSKLEELKKEIASKAAQLKQEVGRKLKDKAYAGKVKSKSDNSLTLAAPSGPKIVSINQDTVFESLIKSKQKLSQKSISLEDNVAALGDADETGVLIARKIVLLPNAKSEKPKTFLWGQIVSTSDKLVTLKDKNSKNITARLPASSKAKINDTVILTGSMDENDIFDTGFVYVMSQGVNLKPKKTATPSAKVASPSAKSTLPSAKPAVKKTN</sequence>
<evidence type="ECO:0008006" key="5">
    <source>
        <dbReference type="Google" id="ProtNLM"/>
    </source>
</evidence>
<evidence type="ECO:0000256" key="1">
    <source>
        <dbReference type="SAM" id="Coils"/>
    </source>
</evidence>
<proteinExistence type="predicted"/>
<feature type="compositionally biased region" description="Low complexity" evidence="2">
    <location>
        <begin position="238"/>
        <end position="253"/>
    </location>
</feature>
<dbReference type="AlphaFoldDB" id="A0A0G0QLW9"/>
<dbReference type="EMBL" id="LBYB01000011">
    <property type="protein sequence ID" value="KKR41444.1"/>
    <property type="molecule type" value="Genomic_DNA"/>
</dbReference>
<accession>A0A0G0QLW9</accession>